<dbReference type="Proteomes" id="UP001145114">
    <property type="component" value="Unassembled WGS sequence"/>
</dbReference>
<reference evidence="1" key="1">
    <citation type="submission" date="2022-06" db="EMBL/GenBank/DDBJ databases">
        <title>Phylogenomic reconstructions and comparative analyses of Kickxellomycotina fungi.</title>
        <authorList>
            <person name="Reynolds N.K."/>
            <person name="Stajich J.E."/>
            <person name="Barry K."/>
            <person name="Grigoriev I.V."/>
            <person name="Crous P."/>
            <person name="Smith M.E."/>
        </authorList>
    </citation>
    <scope>NUCLEOTIDE SEQUENCE</scope>
    <source>
        <strain evidence="1">RSA 2271</strain>
    </source>
</reference>
<proteinExistence type="predicted"/>
<protein>
    <submittedName>
        <fullName evidence="1">Plasma membrane sulfite pump involved in sulfite metabolism</fullName>
    </submittedName>
</protein>
<name>A0ACC1HRG3_9FUNG</name>
<organism evidence="1 2">
    <name type="scientific">Spiromyces aspiralis</name>
    <dbReference type="NCBI Taxonomy" id="68401"/>
    <lineage>
        <taxon>Eukaryota</taxon>
        <taxon>Fungi</taxon>
        <taxon>Fungi incertae sedis</taxon>
        <taxon>Zoopagomycota</taxon>
        <taxon>Kickxellomycotina</taxon>
        <taxon>Kickxellomycetes</taxon>
        <taxon>Kickxellales</taxon>
        <taxon>Kickxellaceae</taxon>
        <taxon>Spiromyces</taxon>
    </lineage>
</organism>
<gene>
    <name evidence="1" type="primary">SSU1_1</name>
    <name evidence="1" type="ORF">EV182_002655</name>
</gene>
<keyword evidence="2" id="KW-1185">Reference proteome</keyword>
<sequence length="157" mass="17713">MPVEVAGPIQNESQLEQRPLRQLKVKDIIRHFTPSWFSVTMGTGILGILLYSLPYKFDGLEFIGGTIFAINTTIYVLFSIVTLARYTIFPEVFKLMLSHPQQSMFIGTIPMGLATIVNSLVIMIPMSKYPWVPYVAWGLWWLDVALTLGSVLITPFS</sequence>
<accession>A0ACC1HRG3</accession>
<evidence type="ECO:0000313" key="1">
    <source>
        <dbReference type="EMBL" id="KAJ1679138.1"/>
    </source>
</evidence>
<dbReference type="EMBL" id="JAMZIH010000574">
    <property type="protein sequence ID" value="KAJ1679138.1"/>
    <property type="molecule type" value="Genomic_DNA"/>
</dbReference>
<comment type="caution">
    <text evidence="1">The sequence shown here is derived from an EMBL/GenBank/DDBJ whole genome shotgun (WGS) entry which is preliminary data.</text>
</comment>
<feature type="non-terminal residue" evidence="1">
    <location>
        <position position="157"/>
    </location>
</feature>
<evidence type="ECO:0000313" key="2">
    <source>
        <dbReference type="Proteomes" id="UP001145114"/>
    </source>
</evidence>